<evidence type="ECO:0000313" key="1">
    <source>
        <dbReference type="EMBL" id="MRX74305.1"/>
    </source>
</evidence>
<name>A0A7X2J2Q4_9BACI</name>
<accession>A0A7X2J2Q4</accession>
<keyword evidence="2" id="KW-1185">Reference proteome</keyword>
<dbReference type="InterPro" id="IPR023375">
    <property type="entry name" value="ADC_dom_sf"/>
</dbReference>
<reference evidence="1 2" key="1">
    <citation type="submission" date="2019-11" db="EMBL/GenBank/DDBJ databases">
        <title>Bacillus lacus genome.</title>
        <authorList>
            <person name="Allen C.J."/>
            <person name="Newman J.D."/>
        </authorList>
    </citation>
    <scope>NUCLEOTIDE SEQUENCE [LARGE SCALE GENOMIC DNA]</scope>
    <source>
        <strain evidence="1 2">KCTC 33946</strain>
    </source>
</reference>
<proteinExistence type="predicted"/>
<dbReference type="PANTHER" id="PTHR39186">
    <property type="entry name" value="DUF2071 FAMILY PROTEIN"/>
    <property type="match status" value="1"/>
</dbReference>
<dbReference type="Pfam" id="PF09844">
    <property type="entry name" value="DUF2071"/>
    <property type="match status" value="1"/>
</dbReference>
<comment type="caution">
    <text evidence="1">The sequence shown here is derived from an EMBL/GenBank/DDBJ whole genome shotgun (WGS) entry which is preliminary data.</text>
</comment>
<dbReference type="Proteomes" id="UP000448867">
    <property type="component" value="Unassembled WGS sequence"/>
</dbReference>
<gene>
    <name evidence="1" type="ORF">GJU40_19485</name>
</gene>
<dbReference type="EMBL" id="WKKI01000076">
    <property type="protein sequence ID" value="MRX74305.1"/>
    <property type="molecule type" value="Genomic_DNA"/>
</dbReference>
<dbReference type="RefSeq" id="WP_154309756.1">
    <property type="nucleotide sequence ID" value="NZ_WKKI01000076.1"/>
</dbReference>
<dbReference type="InterPro" id="IPR018644">
    <property type="entry name" value="DUF2071"/>
</dbReference>
<protein>
    <submittedName>
        <fullName evidence="1">DUF2071 domain-containing protein</fullName>
    </submittedName>
</protein>
<dbReference type="OrthoDB" id="150993at2"/>
<dbReference type="AlphaFoldDB" id="A0A7X2J2Q4"/>
<evidence type="ECO:0000313" key="2">
    <source>
        <dbReference type="Proteomes" id="UP000448867"/>
    </source>
</evidence>
<dbReference type="SUPFAM" id="SSF160104">
    <property type="entry name" value="Acetoacetate decarboxylase-like"/>
    <property type="match status" value="1"/>
</dbReference>
<sequence>MKKWILKQTWRNTLFLHWPVDYSLLRSLVPEELEIDRYDGEAWLGVLPFEMHHIRPRYLPSVPYFSRVNELNVRTYVTYKGRPGVYFFSLDANRLYAVLAARRLIGMNYLHASISSKVEKGKIHFQSRRIHPHAPPAEFEVSYQPVSEQFYAAEGTLQFWFTERYIFYAKRNGKLMMGEMIHQNWPLQLAECTVHKDTLTEPYGGINAERLQIHFAKEVHAHFWPIQVIAD</sequence>
<organism evidence="1 2">
    <name type="scientific">Metabacillus lacus</name>
    <dbReference type="NCBI Taxonomy" id="1983721"/>
    <lineage>
        <taxon>Bacteria</taxon>
        <taxon>Bacillati</taxon>
        <taxon>Bacillota</taxon>
        <taxon>Bacilli</taxon>
        <taxon>Bacillales</taxon>
        <taxon>Bacillaceae</taxon>
        <taxon>Metabacillus</taxon>
    </lineage>
</organism>
<dbReference type="PANTHER" id="PTHR39186:SF1">
    <property type="entry name" value="DUF2071 DOMAIN-CONTAINING PROTEIN"/>
    <property type="match status" value="1"/>
</dbReference>
<dbReference type="Gene3D" id="2.40.400.10">
    <property type="entry name" value="Acetoacetate decarboxylase-like"/>
    <property type="match status" value="1"/>
</dbReference>